<protein>
    <submittedName>
        <fullName evidence="1">Uncharacterized protein</fullName>
    </submittedName>
</protein>
<sequence>MTNVSELALVDDAGLSYYLVPDGPVYYIDEQERGSRGRYWMFRNYEDAEKCLLFLISQAARPGKYSDSPRFRWYQEGLNPKVTLHKPDPENFPGRVSLTVDQESIDRGWMGENDAIAFSHAIVMTFEELDAALRQGITPEWFDVNIIGN</sequence>
<evidence type="ECO:0000313" key="2">
    <source>
        <dbReference type="Proteomes" id="UP000193487"/>
    </source>
</evidence>
<gene>
    <name evidence="1" type="ORF">AWC14_25270</name>
</gene>
<proteinExistence type="predicted"/>
<comment type="caution">
    <text evidence="1">The sequence shown here is derived from an EMBL/GenBank/DDBJ whole genome shotgun (WGS) entry which is preliminary data.</text>
</comment>
<dbReference type="AlphaFoldDB" id="A0A1X1Y739"/>
<reference evidence="1 2" key="1">
    <citation type="submission" date="2016-01" db="EMBL/GenBank/DDBJ databases">
        <title>The new phylogeny of the genus Mycobacterium.</title>
        <authorList>
            <person name="Tarcisio F."/>
            <person name="Conor M."/>
            <person name="Antonella G."/>
            <person name="Elisabetta G."/>
            <person name="Giulia F.S."/>
            <person name="Sara T."/>
            <person name="Anna F."/>
            <person name="Clotilde B."/>
            <person name="Roberto B."/>
            <person name="Veronica D.S."/>
            <person name="Fabio R."/>
            <person name="Monica P."/>
            <person name="Olivier J."/>
            <person name="Enrico T."/>
            <person name="Nicola S."/>
        </authorList>
    </citation>
    <scope>NUCLEOTIDE SEQUENCE [LARGE SCALE GENOMIC DNA]</scope>
    <source>
        <strain evidence="1 2">DSM 45166</strain>
    </source>
</reference>
<organism evidence="1 2">
    <name type="scientific">Mycobacterium kyorinense</name>
    <dbReference type="NCBI Taxonomy" id="487514"/>
    <lineage>
        <taxon>Bacteria</taxon>
        <taxon>Bacillati</taxon>
        <taxon>Actinomycetota</taxon>
        <taxon>Actinomycetes</taxon>
        <taxon>Mycobacteriales</taxon>
        <taxon>Mycobacteriaceae</taxon>
        <taxon>Mycobacterium</taxon>
    </lineage>
</organism>
<keyword evidence="2" id="KW-1185">Reference proteome</keyword>
<dbReference type="EMBL" id="LQPE01000054">
    <property type="protein sequence ID" value="ORW06927.1"/>
    <property type="molecule type" value="Genomic_DNA"/>
</dbReference>
<accession>A0A1X1Y739</accession>
<dbReference type="Proteomes" id="UP000193487">
    <property type="component" value="Unassembled WGS sequence"/>
</dbReference>
<name>A0A1X1Y739_9MYCO</name>
<evidence type="ECO:0000313" key="1">
    <source>
        <dbReference type="EMBL" id="ORW06927.1"/>
    </source>
</evidence>